<evidence type="ECO:0000256" key="2">
    <source>
        <dbReference type="ARBA" id="ARBA00022730"/>
    </source>
</evidence>
<dbReference type="HAMAP" id="MF_01369_B">
    <property type="entry name" value="Ribosomal_uL23_B"/>
    <property type="match status" value="1"/>
</dbReference>
<reference evidence="7 8" key="2">
    <citation type="submission" date="2016-08" db="EMBL/GenBank/DDBJ databases">
        <title>Orenia metallireducens sp. nov. strain Z6, a Novel Metal-reducing Firmicute from the Deep Subsurface.</title>
        <authorList>
            <person name="Maxim B.I."/>
            <person name="Kenneth K."/>
            <person name="Flynn T.M."/>
            <person name="Oloughlin E.J."/>
            <person name="Locke R.A."/>
            <person name="Weber J.R."/>
            <person name="Egan S.M."/>
            <person name="Mackie R.I."/>
            <person name="Cann I.K."/>
        </authorList>
    </citation>
    <scope>NUCLEOTIDE SEQUENCE [LARGE SCALE GENOMIC DNA]</scope>
    <source>
        <strain evidence="7 8">Z6</strain>
    </source>
</reference>
<proteinExistence type="inferred from homology"/>
<dbReference type="NCBIfam" id="NF004363">
    <property type="entry name" value="PRK05738.2-4"/>
    <property type="match status" value="1"/>
</dbReference>
<evidence type="ECO:0000313" key="8">
    <source>
        <dbReference type="Proteomes" id="UP000093514"/>
    </source>
</evidence>
<comment type="function">
    <text evidence="6">One of the early assembly proteins it binds 23S rRNA. One of the proteins that surrounds the polypeptide exit tunnel on the outside of the ribosome. Forms the main docking site for trigger factor binding to the ribosome.</text>
</comment>
<dbReference type="Gene3D" id="3.30.70.330">
    <property type="match status" value="1"/>
</dbReference>
<dbReference type="SUPFAM" id="SSF54189">
    <property type="entry name" value="Ribosomal proteins S24e, L23 and L15e"/>
    <property type="match status" value="1"/>
</dbReference>
<keyword evidence="5 6" id="KW-0687">Ribonucleoprotein</keyword>
<evidence type="ECO:0000256" key="4">
    <source>
        <dbReference type="ARBA" id="ARBA00022980"/>
    </source>
</evidence>
<dbReference type="GO" id="GO:0003735">
    <property type="term" value="F:structural constituent of ribosome"/>
    <property type="evidence" value="ECO:0007669"/>
    <property type="project" value="InterPro"/>
</dbReference>
<gene>
    <name evidence="6" type="primary">rplW</name>
    <name evidence="7" type="ORF">U472_04600</name>
</gene>
<dbReference type="EMBL" id="LWDV01000007">
    <property type="protein sequence ID" value="OCL27837.1"/>
    <property type="molecule type" value="Genomic_DNA"/>
</dbReference>
<dbReference type="GO" id="GO:1990904">
    <property type="term" value="C:ribonucleoprotein complex"/>
    <property type="evidence" value="ECO:0007669"/>
    <property type="project" value="UniProtKB-KW"/>
</dbReference>
<dbReference type="OrthoDB" id="9793353at2"/>
<dbReference type="InterPro" id="IPR012677">
    <property type="entry name" value="Nucleotide-bd_a/b_plait_sf"/>
</dbReference>
<evidence type="ECO:0000256" key="5">
    <source>
        <dbReference type="ARBA" id="ARBA00023274"/>
    </source>
</evidence>
<evidence type="ECO:0000256" key="3">
    <source>
        <dbReference type="ARBA" id="ARBA00022884"/>
    </source>
</evidence>
<dbReference type="GO" id="GO:0019843">
    <property type="term" value="F:rRNA binding"/>
    <property type="evidence" value="ECO:0007669"/>
    <property type="project" value="UniProtKB-UniRule"/>
</dbReference>
<dbReference type="Proteomes" id="UP000093514">
    <property type="component" value="Unassembled WGS sequence"/>
</dbReference>
<dbReference type="RefSeq" id="WP_068715980.1">
    <property type="nucleotide sequence ID" value="NZ_LWDV01000007.1"/>
</dbReference>
<accession>A0A1C0ABT8</accession>
<reference evidence="8" key="1">
    <citation type="submission" date="2016-07" db="EMBL/GenBank/DDBJ databases">
        <authorList>
            <person name="Florea S."/>
            <person name="Webb J.S."/>
            <person name="Jaromczyk J."/>
            <person name="Schardl C.L."/>
        </authorList>
    </citation>
    <scope>NUCLEOTIDE SEQUENCE [LARGE SCALE GENOMIC DNA]</scope>
    <source>
        <strain evidence="8">Z6</strain>
    </source>
</reference>
<dbReference type="PANTHER" id="PTHR11620">
    <property type="entry name" value="60S RIBOSOMAL PROTEIN L23A"/>
    <property type="match status" value="1"/>
</dbReference>
<keyword evidence="2 6" id="KW-0699">rRNA-binding</keyword>
<dbReference type="GO" id="GO:0005840">
    <property type="term" value="C:ribosome"/>
    <property type="evidence" value="ECO:0007669"/>
    <property type="project" value="UniProtKB-KW"/>
</dbReference>
<keyword evidence="4 6" id="KW-0689">Ribosomal protein</keyword>
<dbReference type="Pfam" id="PF00276">
    <property type="entry name" value="Ribosomal_L23"/>
    <property type="match status" value="1"/>
</dbReference>
<evidence type="ECO:0000256" key="6">
    <source>
        <dbReference type="HAMAP-Rule" id="MF_01369"/>
    </source>
</evidence>
<dbReference type="GO" id="GO:0006412">
    <property type="term" value="P:translation"/>
    <property type="evidence" value="ECO:0007669"/>
    <property type="project" value="UniProtKB-UniRule"/>
</dbReference>
<keyword evidence="3 6" id="KW-0694">RNA-binding</keyword>
<dbReference type="InterPro" id="IPR012678">
    <property type="entry name" value="Ribosomal_uL23/eL15/eS24_sf"/>
</dbReference>
<dbReference type="NCBIfam" id="NF004359">
    <property type="entry name" value="PRK05738.1-3"/>
    <property type="match status" value="1"/>
</dbReference>
<sequence length="95" mass="11044">MKDPRDIIIAPHISERSMMDMEENWYTFKVAIKANKPEIKKAIEKIFDVNVEKVTTNRMPGKKRRMGYTQGKTSNWKKARVKLAEGDSIEIFEGV</sequence>
<comment type="similarity">
    <text evidence="1 6">Belongs to the universal ribosomal protein uL23 family.</text>
</comment>
<protein>
    <recommendedName>
        <fullName evidence="6">Large ribosomal subunit protein uL23</fullName>
    </recommendedName>
</protein>
<evidence type="ECO:0000313" key="7">
    <source>
        <dbReference type="EMBL" id="OCL27837.1"/>
    </source>
</evidence>
<evidence type="ECO:0000256" key="1">
    <source>
        <dbReference type="ARBA" id="ARBA00006700"/>
    </source>
</evidence>
<dbReference type="InterPro" id="IPR013025">
    <property type="entry name" value="Ribosomal_uL23-like"/>
</dbReference>
<comment type="caution">
    <text evidence="7">The sequence shown here is derived from an EMBL/GenBank/DDBJ whole genome shotgun (WGS) entry which is preliminary data.</text>
</comment>
<dbReference type="AlphaFoldDB" id="A0A1C0ABT8"/>
<dbReference type="NCBIfam" id="NF004366">
    <property type="entry name" value="PRK05738.3-2"/>
    <property type="match status" value="1"/>
</dbReference>
<name>A0A1C0ABT8_9FIRM</name>
<organism evidence="7 8">
    <name type="scientific">Orenia metallireducens</name>
    <dbReference type="NCBI Taxonomy" id="1413210"/>
    <lineage>
        <taxon>Bacteria</taxon>
        <taxon>Bacillati</taxon>
        <taxon>Bacillota</taxon>
        <taxon>Clostridia</taxon>
        <taxon>Halanaerobiales</taxon>
        <taxon>Halobacteroidaceae</taxon>
        <taxon>Orenia</taxon>
    </lineage>
</organism>
<keyword evidence="8" id="KW-1185">Reference proteome</keyword>
<dbReference type="FunFam" id="3.30.70.330:FF:000001">
    <property type="entry name" value="50S ribosomal protein L23"/>
    <property type="match status" value="1"/>
</dbReference>
<dbReference type="STRING" id="1413210.U472_04600"/>
<comment type="subunit">
    <text evidence="6">Part of the 50S ribosomal subunit. Contacts protein L29, and trigger factor when it is bound to the ribosome.</text>
</comment>